<keyword evidence="1" id="KW-1133">Transmembrane helix</keyword>
<keyword evidence="3" id="KW-1185">Reference proteome</keyword>
<reference evidence="2" key="1">
    <citation type="submission" date="2021-02" db="EMBL/GenBank/DDBJ databases">
        <authorList>
            <person name="Nowell W R."/>
        </authorList>
    </citation>
    <scope>NUCLEOTIDE SEQUENCE</scope>
    <source>
        <strain evidence="2">Ploen Becks lab</strain>
    </source>
</reference>
<dbReference type="EMBL" id="CAJNOC010003335">
    <property type="protein sequence ID" value="CAF0978164.1"/>
    <property type="molecule type" value="Genomic_DNA"/>
</dbReference>
<dbReference type="OrthoDB" id="10499922at2759"/>
<keyword evidence="1" id="KW-0472">Membrane</keyword>
<feature type="transmembrane region" description="Helical" evidence="1">
    <location>
        <begin position="250"/>
        <end position="277"/>
    </location>
</feature>
<feature type="transmembrane region" description="Helical" evidence="1">
    <location>
        <begin position="104"/>
        <end position="125"/>
    </location>
</feature>
<protein>
    <submittedName>
        <fullName evidence="2">Uncharacterized protein</fullName>
    </submittedName>
</protein>
<organism evidence="2 3">
    <name type="scientific">Brachionus calyciflorus</name>
    <dbReference type="NCBI Taxonomy" id="104777"/>
    <lineage>
        <taxon>Eukaryota</taxon>
        <taxon>Metazoa</taxon>
        <taxon>Spiralia</taxon>
        <taxon>Gnathifera</taxon>
        <taxon>Rotifera</taxon>
        <taxon>Eurotatoria</taxon>
        <taxon>Monogononta</taxon>
        <taxon>Pseudotrocha</taxon>
        <taxon>Ploima</taxon>
        <taxon>Brachionidae</taxon>
        <taxon>Brachionus</taxon>
    </lineage>
</organism>
<feature type="transmembrane region" description="Helical" evidence="1">
    <location>
        <begin position="60"/>
        <end position="84"/>
    </location>
</feature>
<proteinExistence type="predicted"/>
<evidence type="ECO:0000313" key="3">
    <source>
        <dbReference type="Proteomes" id="UP000663879"/>
    </source>
</evidence>
<name>A0A814F920_9BILA</name>
<evidence type="ECO:0000313" key="2">
    <source>
        <dbReference type="EMBL" id="CAF0978164.1"/>
    </source>
</evidence>
<dbReference type="Proteomes" id="UP000663879">
    <property type="component" value="Unassembled WGS sequence"/>
</dbReference>
<keyword evidence="1" id="KW-0812">Transmembrane</keyword>
<feature type="non-terminal residue" evidence="2">
    <location>
        <position position="456"/>
    </location>
</feature>
<sequence>MATMDQDYSDLAFQKLSQVLNFFLDMDERTKTSLTSALGVFLTLYSLHKIELKIKELFQFILTFKLMYIILIILVMSLLIYVCIKYDWYSVCFEYLSKNFELRQLLYGSIVFLLAVSIGNQFFSFKSDDVNLSLKNTSPIELENTLNNNLNFSDFNLVEFNKKFLKIISNITRRHLNNEKLNSAELSKNKSKNSIQIDIFNDSIRLFNFLDTFFKSNNFKKNQFFNHEIGPGVVEIKTAKFENLFDIWKFLIKICFFSVLNLVFIYVLIRALMWVLIENDSQKNFDEDNISSLELNFSPTSSIDRTESIQEPELDKTSETSKKKITYVKNHPFRTSPNRISKKGLLKKYLKASNSFDGCFDLEQYEEFNFSNDKRMSNSLISIVYADFTNTKQEIPNIEIVNDIPEDRIQDEFNIEFFINWLTSDNIGEIFNLEKDIDCDLALVLNETVQNMVISE</sequence>
<gene>
    <name evidence="2" type="ORF">OXX778_LOCUS15278</name>
</gene>
<dbReference type="AlphaFoldDB" id="A0A814F920"/>
<accession>A0A814F920</accession>
<evidence type="ECO:0000256" key="1">
    <source>
        <dbReference type="SAM" id="Phobius"/>
    </source>
</evidence>
<comment type="caution">
    <text evidence="2">The sequence shown here is derived from an EMBL/GenBank/DDBJ whole genome shotgun (WGS) entry which is preliminary data.</text>
</comment>